<evidence type="ECO:0000313" key="2">
    <source>
        <dbReference type="Proteomes" id="UP000001055"/>
    </source>
</evidence>
<proteinExistence type="predicted"/>
<name>Q0USS1_PHANO</name>
<reference evidence="2" key="1">
    <citation type="journal article" date="2007" name="Plant Cell">
        <title>Dothideomycete-plant interactions illuminated by genome sequencing and EST analysis of the wheat pathogen Stagonospora nodorum.</title>
        <authorList>
            <person name="Hane J.K."/>
            <person name="Lowe R.G."/>
            <person name="Solomon P.S."/>
            <person name="Tan K.C."/>
            <person name="Schoch C.L."/>
            <person name="Spatafora J.W."/>
            <person name="Crous P.W."/>
            <person name="Kodira C."/>
            <person name="Birren B.W."/>
            <person name="Galagan J.E."/>
            <person name="Torriani S.F."/>
            <person name="McDonald B.A."/>
            <person name="Oliver R.P."/>
        </authorList>
    </citation>
    <scope>NUCLEOTIDE SEQUENCE [LARGE SCALE GENOMIC DNA]</scope>
    <source>
        <strain evidence="2">SN15 / ATCC MYA-4574 / FGSC 10173</strain>
    </source>
</reference>
<dbReference type="AlphaFoldDB" id="Q0USS1"/>
<evidence type="ECO:0000313" key="1">
    <source>
        <dbReference type="EMBL" id="EAT87584.1"/>
    </source>
</evidence>
<dbReference type="HOGENOM" id="CLU_1865857_0_0_1"/>
<accession>Q0USS1</accession>
<dbReference type="InParanoid" id="Q0USS1"/>
<dbReference type="Proteomes" id="UP000001055">
    <property type="component" value="Unassembled WGS sequence"/>
</dbReference>
<dbReference type="KEGG" id="pno:SNOG_05193"/>
<dbReference type="RefSeq" id="XP_001795602.1">
    <property type="nucleotide sequence ID" value="XM_001795550.1"/>
</dbReference>
<gene>
    <name evidence="1" type="ORF">SNOG_05193</name>
</gene>
<dbReference type="EMBL" id="CH445331">
    <property type="protein sequence ID" value="EAT87584.1"/>
    <property type="molecule type" value="Genomic_DNA"/>
</dbReference>
<protein>
    <submittedName>
        <fullName evidence="1">Uncharacterized protein</fullName>
    </submittedName>
</protein>
<organism evidence="1 2">
    <name type="scientific">Phaeosphaeria nodorum (strain SN15 / ATCC MYA-4574 / FGSC 10173)</name>
    <name type="common">Glume blotch fungus</name>
    <name type="synonym">Parastagonospora nodorum</name>
    <dbReference type="NCBI Taxonomy" id="321614"/>
    <lineage>
        <taxon>Eukaryota</taxon>
        <taxon>Fungi</taxon>
        <taxon>Dikarya</taxon>
        <taxon>Ascomycota</taxon>
        <taxon>Pezizomycotina</taxon>
        <taxon>Dothideomycetes</taxon>
        <taxon>Pleosporomycetidae</taxon>
        <taxon>Pleosporales</taxon>
        <taxon>Pleosporineae</taxon>
        <taxon>Phaeosphaeriaceae</taxon>
        <taxon>Parastagonospora</taxon>
    </lineage>
</organism>
<sequence length="137" mass="15937">MEAQCLRDTPIEQQAEHRHQFPAPSCSRGLSPSFTSARDVGQHHEQHATKAFSFFYTVFPIFERIRTATSSCDTIDDACAFLFILLTYSHHKRAVFALHDCNLLTHTICDAFLNTHRTRKHFIYQRKYPTYHHGPNE</sequence>
<dbReference type="GeneID" id="5972477"/>